<evidence type="ECO:0000256" key="4">
    <source>
        <dbReference type="PROSITE-ProRule" id="PRU00091"/>
    </source>
</evidence>
<proteinExistence type="predicted"/>
<feature type="region of interest" description="Disordered" evidence="5">
    <location>
        <begin position="249"/>
        <end position="275"/>
    </location>
</feature>
<evidence type="ECO:0000259" key="6">
    <source>
        <dbReference type="PROSITE" id="PS50178"/>
    </source>
</evidence>
<dbReference type="SUPFAM" id="SSF57903">
    <property type="entry name" value="FYVE/PHD zinc finger"/>
    <property type="match status" value="1"/>
</dbReference>
<comment type="caution">
    <text evidence="7">The sequence shown here is derived from an EMBL/GenBank/DDBJ whole genome shotgun (WGS) entry which is preliminary data.</text>
</comment>
<evidence type="ECO:0000256" key="2">
    <source>
        <dbReference type="ARBA" id="ARBA00022771"/>
    </source>
</evidence>
<dbReference type="GO" id="GO:0008270">
    <property type="term" value="F:zinc ion binding"/>
    <property type="evidence" value="ECO:0007669"/>
    <property type="project" value="UniProtKB-KW"/>
</dbReference>
<protein>
    <submittedName>
        <fullName evidence="7">FYVE domain protein</fullName>
    </submittedName>
</protein>
<organism evidence="7 8">
    <name type="scientific">Emericellopsis atlantica</name>
    <dbReference type="NCBI Taxonomy" id="2614577"/>
    <lineage>
        <taxon>Eukaryota</taxon>
        <taxon>Fungi</taxon>
        <taxon>Dikarya</taxon>
        <taxon>Ascomycota</taxon>
        <taxon>Pezizomycotina</taxon>
        <taxon>Sordariomycetes</taxon>
        <taxon>Hypocreomycetidae</taxon>
        <taxon>Hypocreales</taxon>
        <taxon>Bionectriaceae</taxon>
        <taxon>Emericellopsis</taxon>
    </lineage>
</organism>
<reference evidence="7" key="1">
    <citation type="journal article" date="2021" name="IMA Fungus">
        <title>Genomic characterization of three marine fungi, including Emericellopsis atlantica sp. nov. with signatures of a generalist lifestyle and marine biomass degradation.</title>
        <authorList>
            <person name="Hagestad O.C."/>
            <person name="Hou L."/>
            <person name="Andersen J.H."/>
            <person name="Hansen E.H."/>
            <person name="Altermark B."/>
            <person name="Li C."/>
            <person name="Kuhnert E."/>
            <person name="Cox R.J."/>
            <person name="Crous P.W."/>
            <person name="Spatafora J.W."/>
            <person name="Lail K."/>
            <person name="Amirebrahimi M."/>
            <person name="Lipzen A."/>
            <person name="Pangilinan J."/>
            <person name="Andreopoulos W."/>
            <person name="Hayes R.D."/>
            <person name="Ng V."/>
            <person name="Grigoriev I.V."/>
            <person name="Jackson S.A."/>
            <person name="Sutton T.D.S."/>
            <person name="Dobson A.D.W."/>
            <person name="Rama T."/>
        </authorList>
    </citation>
    <scope>NUCLEOTIDE SEQUENCE</scope>
    <source>
        <strain evidence="7">TS7</strain>
    </source>
</reference>
<dbReference type="Pfam" id="PF01363">
    <property type="entry name" value="FYVE"/>
    <property type="match status" value="1"/>
</dbReference>
<dbReference type="SMART" id="SM00064">
    <property type="entry name" value="FYVE"/>
    <property type="match status" value="1"/>
</dbReference>
<gene>
    <name evidence="7" type="ORF">F5Z01DRAFT_653238</name>
</gene>
<evidence type="ECO:0000256" key="5">
    <source>
        <dbReference type="SAM" id="MobiDB-lite"/>
    </source>
</evidence>
<dbReference type="PANTHER" id="PTHR23164:SF30">
    <property type="entry name" value="EARLY ENDOSOME ANTIGEN 1"/>
    <property type="match status" value="1"/>
</dbReference>
<dbReference type="PANTHER" id="PTHR23164">
    <property type="entry name" value="EARLY ENDOSOME ANTIGEN 1"/>
    <property type="match status" value="1"/>
</dbReference>
<keyword evidence="3" id="KW-0862">Zinc</keyword>
<evidence type="ECO:0000313" key="7">
    <source>
        <dbReference type="EMBL" id="KAG9254881.1"/>
    </source>
</evidence>
<dbReference type="EMBL" id="MU251252">
    <property type="protein sequence ID" value="KAG9254881.1"/>
    <property type="molecule type" value="Genomic_DNA"/>
</dbReference>
<dbReference type="AlphaFoldDB" id="A0A9P8CRM2"/>
<dbReference type="CDD" id="cd15760">
    <property type="entry name" value="FYVE_scVPS27p_like"/>
    <property type="match status" value="1"/>
</dbReference>
<evidence type="ECO:0000256" key="1">
    <source>
        <dbReference type="ARBA" id="ARBA00022723"/>
    </source>
</evidence>
<feature type="compositionally biased region" description="Polar residues" evidence="5">
    <location>
        <begin position="40"/>
        <end position="75"/>
    </location>
</feature>
<dbReference type="InterPro" id="IPR000306">
    <property type="entry name" value="Znf_FYVE"/>
</dbReference>
<dbReference type="Proteomes" id="UP000887229">
    <property type="component" value="Unassembled WGS sequence"/>
</dbReference>
<evidence type="ECO:0000313" key="8">
    <source>
        <dbReference type="Proteomes" id="UP000887229"/>
    </source>
</evidence>
<name>A0A9P8CRM2_9HYPO</name>
<dbReference type="Gene3D" id="3.30.40.10">
    <property type="entry name" value="Zinc/RING finger domain, C3HC4 (zinc finger)"/>
    <property type="match status" value="1"/>
</dbReference>
<keyword evidence="2 4" id="KW-0863">Zinc-finger</keyword>
<feature type="compositionally biased region" description="Polar residues" evidence="5">
    <location>
        <begin position="95"/>
        <end position="112"/>
    </location>
</feature>
<dbReference type="InterPro" id="IPR011011">
    <property type="entry name" value="Znf_FYVE_PHD"/>
</dbReference>
<dbReference type="InterPro" id="IPR017455">
    <property type="entry name" value="Znf_FYVE-rel"/>
</dbReference>
<sequence length="301" mass="33949">MASELIMPNMLPTEQKLPYTPQHQPQPQDSRQHLQRPQRVRSTSYHTPPGSQQISPLSTSGQEQQRSSMPSSPKSNNDRQTGRPMYMPAVLRPNSDFTQVSRTSTGTYSPVSEHSRSRRNSNSGTFRNVPGFGVIQRLSRRSTDELAKEKELVGTLDHKLFPEVTDAPTRQHWKPDPESSICDDATCRRGFSYFVRRHHCRRCGNIFCDEHSSYEIPLDQDANYNPRGAPSRTCNHCFEEYRVWHSRNNSHSSSSVSSNDMPVTPISAPGGPNKNLQAGLQLAKSPNAAASVPRDWSWSTF</sequence>
<feature type="domain" description="FYVE-type" evidence="6">
    <location>
        <begin position="187"/>
        <end position="242"/>
    </location>
</feature>
<dbReference type="OrthoDB" id="10018316at2759"/>
<dbReference type="RefSeq" id="XP_046118805.1">
    <property type="nucleotide sequence ID" value="XM_046263350.1"/>
</dbReference>
<feature type="region of interest" description="Disordered" evidence="5">
    <location>
        <begin position="1"/>
        <end position="130"/>
    </location>
</feature>
<dbReference type="GeneID" id="70294253"/>
<dbReference type="InterPro" id="IPR013083">
    <property type="entry name" value="Znf_RING/FYVE/PHD"/>
</dbReference>
<keyword evidence="1" id="KW-0479">Metal-binding</keyword>
<accession>A0A9P8CRM2</accession>
<evidence type="ECO:0000256" key="3">
    <source>
        <dbReference type="ARBA" id="ARBA00022833"/>
    </source>
</evidence>
<dbReference type="PROSITE" id="PS50178">
    <property type="entry name" value="ZF_FYVE"/>
    <property type="match status" value="1"/>
</dbReference>
<feature type="compositionally biased region" description="Low complexity" evidence="5">
    <location>
        <begin position="249"/>
        <end position="258"/>
    </location>
</feature>
<keyword evidence="8" id="KW-1185">Reference proteome</keyword>